<dbReference type="EMBL" id="MLJW01002364">
    <property type="protein sequence ID" value="OIQ74850.1"/>
    <property type="molecule type" value="Genomic_DNA"/>
</dbReference>
<gene>
    <name evidence="1" type="ORF">GALL_434890</name>
</gene>
<proteinExistence type="predicted"/>
<comment type="caution">
    <text evidence="1">The sequence shown here is derived from an EMBL/GenBank/DDBJ whole genome shotgun (WGS) entry which is preliminary data.</text>
</comment>
<protein>
    <submittedName>
        <fullName evidence="1">Uncharacterized protein</fullName>
    </submittedName>
</protein>
<organism evidence="1">
    <name type="scientific">mine drainage metagenome</name>
    <dbReference type="NCBI Taxonomy" id="410659"/>
    <lineage>
        <taxon>unclassified sequences</taxon>
        <taxon>metagenomes</taxon>
        <taxon>ecological metagenomes</taxon>
    </lineage>
</organism>
<sequence>MPLDHRDLDQITRHIGPFVAILGRDFLDQMLGDDLAGQDADHMRLAPVPRRAEMRRLNPPRLDRVARHRLDDLTARKSRIIHHHPAANHRLGVAGLKVLNNHDIRPLTRRDQPAILQAERLCRRQARRAINRQRRGPQRDRCADHIVQMAMFRDVQRVPVIGAKRDIGRVALGDNLGQGVQILRY</sequence>
<accession>A0A1J5PUP1</accession>
<dbReference type="AlphaFoldDB" id="A0A1J5PUP1"/>
<reference evidence="1" key="1">
    <citation type="submission" date="2016-10" db="EMBL/GenBank/DDBJ databases">
        <title>Sequence of Gallionella enrichment culture.</title>
        <authorList>
            <person name="Poehlein A."/>
            <person name="Muehling M."/>
            <person name="Daniel R."/>
        </authorList>
    </citation>
    <scope>NUCLEOTIDE SEQUENCE</scope>
</reference>
<name>A0A1J5PUP1_9ZZZZ</name>
<evidence type="ECO:0000313" key="1">
    <source>
        <dbReference type="EMBL" id="OIQ74850.1"/>
    </source>
</evidence>